<evidence type="ECO:0000313" key="4">
    <source>
        <dbReference type="EMBL" id="ERI07435.1"/>
    </source>
</evidence>
<evidence type="ECO:0000313" key="5">
    <source>
        <dbReference type="Proteomes" id="UP000016511"/>
    </source>
</evidence>
<feature type="domain" description="Copper amine oxidase-like N-terminal" evidence="2">
    <location>
        <begin position="54"/>
        <end position="141"/>
    </location>
</feature>
<protein>
    <submittedName>
        <fullName evidence="4">Copper amine oxidase domain protein</fullName>
    </submittedName>
</protein>
<dbReference type="Pfam" id="PF07833">
    <property type="entry name" value="Cu_amine_oxidN1"/>
    <property type="match status" value="1"/>
</dbReference>
<dbReference type="Proteomes" id="UP000016511">
    <property type="component" value="Unassembled WGS sequence"/>
</dbReference>
<dbReference type="AlphaFoldDB" id="U1WXM0"/>
<evidence type="ECO:0000259" key="3">
    <source>
        <dbReference type="Pfam" id="PF12146"/>
    </source>
</evidence>
<keyword evidence="5" id="KW-1185">Reference proteome</keyword>
<evidence type="ECO:0000259" key="2">
    <source>
        <dbReference type="Pfam" id="PF07833"/>
    </source>
</evidence>
<feature type="signal peptide" evidence="1">
    <location>
        <begin position="1"/>
        <end position="34"/>
    </location>
</feature>
<organism evidence="4 5">
    <name type="scientific">Aneurinibacillus aneurinilyticus ATCC 12856</name>
    <dbReference type="NCBI Taxonomy" id="649747"/>
    <lineage>
        <taxon>Bacteria</taxon>
        <taxon>Bacillati</taxon>
        <taxon>Bacillota</taxon>
        <taxon>Bacilli</taxon>
        <taxon>Bacillales</taxon>
        <taxon>Paenibacillaceae</taxon>
        <taxon>Aneurinibacillus group</taxon>
        <taxon>Aneurinibacillus</taxon>
    </lineage>
</organism>
<dbReference type="InterPro" id="IPR053145">
    <property type="entry name" value="AB_hydrolase_Est10"/>
</dbReference>
<dbReference type="STRING" id="649747.HMPREF0083_04477"/>
<dbReference type="eggNOG" id="COG1073">
    <property type="taxonomic scope" value="Bacteria"/>
</dbReference>
<dbReference type="PATRIC" id="fig|649747.3.peg.4049"/>
<feature type="domain" description="Serine aminopeptidase S33" evidence="3">
    <location>
        <begin position="351"/>
        <end position="534"/>
    </location>
</feature>
<dbReference type="GO" id="GO:0052689">
    <property type="term" value="F:carboxylic ester hydrolase activity"/>
    <property type="evidence" value="ECO:0007669"/>
    <property type="project" value="TreeGrafter"/>
</dbReference>
<evidence type="ECO:0000256" key="1">
    <source>
        <dbReference type="SAM" id="SignalP"/>
    </source>
</evidence>
<dbReference type="InterPro" id="IPR036582">
    <property type="entry name" value="Mao_N_sf"/>
</dbReference>
<keyword evidence="1" id="KW-0732">Signal</keyword>
<dbReference type="HOGENOM" id="CLU_033707_0_1_9"/>
<dbReference type="SUPFAM" id="SSF55383">
    <property type="entry name" value="Copper amine oxidase, domain N"/>
    <property type="match status" value="1"/>
</dbReference>
<dbReference type="InterPro" id="IPR012854">
    <property type="entry name" value="Cu_amine_oxidase-like_N"/>
</dbReference>
<name>U1WXM0_ANEAE</name>
<dbReference type="Pfam" id="PF12146">
    <property type="entry name" value="Hydrolase_4"/>
    <property type="match status" value="1"/>
</dbReference>
<sequence length="569" mass="62749">MGRLKEQSKLYQKLVIASLATSLTLTIASASAYAEVSTGSKSQATAPSVNVLELVLVRTVAEALGAFIEWDEKTGAAKVTKGSTVLILKIGEKNATLNGKTIDVGQNVQIVNGNMYVPLGFINQTFASHIGWNNTQNKMIIAADDYAALASSFLKELNQNNMDDAVTYFGSGLKQKLPPELLKKIWLGPQYFGHLKQQISAQVDKNAVHTNVTLKYATEKVPGPVEIIIRFDKNGLIDDFYIPPILPSVTFNKPSYDNPANYEEKEVVIGDGEFALPGTLTMPIGEGSFPVVVLVQGAGPNDRDATLGAAKPFQDLAVGLANEKIAVLRYEKVTREHNLKVALNPKFTIKNETVDDAIRAVEFLKGVKGINPEKIFVAGHSQGGYTIPMIINEDKNHDIAGTIILAGPSEKFSDAIVNQSEELLKRLKSLGKPTDAAEQSMVMWSSIAKYVNDSEYSIDNLPKEFPIPQQAYWFFEQRNYTPAEVAKKQTGSMLILQGENDWQVPMAQFENWKKSLQNRQDVTYKTYPKVTHLLTEYDGVSTGADYYQPSNVPLVIINDIANWIKNVRK</sequence>
<proteinExistence type="predicted"/>
<dbReference type="PANTHER" id="PTHR43265:SF1">
    <property type="entry name" value="ESTERASE ESTD"/>
    <property type="match status" value="1"/>
</dbReference>
<dbReference type="Gene3D" id="3.40.50.1820">
    <property type="entry name" value="alpha/beta hydrolase"/>
    <property type="match status" value="1"/>
</dbReference>
<gene>
    <name evidence="4" type="ORF">HMPREF0083_04477</name>
</gene>
<dbReference type="Gene3D" id="3.30.457.10">
    <property type="entry name" value="Copper amine oxidase-like, N-terminal domain"/>
    <property type="match status" value="1"/>
</dbReference>
<feature type="chain" id="PRO_5039328891" evidence="1">
    <location>
        <begin position="35"/>
        <end position="569"/>
    </location>
</feature>
<accession>U1WXM0</accession>
<comment type="caution">
    <text evidence="4">The sequence shown here is derived from an EMBL/GenBank/DDBJ whole genome shotgun (WGS) entry which is preliminary data.</text>
</comment>
<dbReference type="InterPro" id="IPR022742">
    <property type="entry name" value="Hydrolase_4"/>
</dbReference>
<dbReference type="InterPro" id="IPR029058">
    <property type="entry name" value="AB_hydrolase_fold"/>
</dbReference>
<dbReference type="SUPFAM" id="SSF53474">
    <property type="entry name" value="alpha/beta-Hydrolases"/>
    <property type="match status" value="1"/>
</dbReference>
<dbReference type="EMBL" id="AWSJ01000275">
    <property type="protein sequence ID" value="ERI07435.1"/>
    <property type="molecule type" value="Genomic_DNA"/>
</dbReference>
<reference evidence="4 5" key="1">
    <citation type="submission" date="2013-08" db="EMBL/GenBank/DDBJ databases">
        <authorList>
            <person name="Weinstock G."/>
            <person name="Sodergren E."/>
            <person name="Wylie T."/>
            <person name="Fulton L."/>
            <person name="Fulton R."/>
            <person name="Fronick C."/>
            <person name="O'Laughlin M."/>
            <person name="Godfrey J."/>
            <person name="Miner T."/>
            <person name="Herter B."/>
            <person name="Appelbaum E."/>
            <person name="Cordes M."/>
            <person name="Lek S."/>
            <person name="Wollam A."/>
            <person name="Pepin K.H."/>
            <person name="Palsikar V.B."/>
            <person name="Mitreva M."/>
            <person name="Wilson R.K."/>
        </authorList>
    </citation>
    <scope>NUCLEOTIDE SEQUENCE [LARGE SCALE GENOMIC DNA]</scope>
    <source>
        <strain evidence="4 5">ATCC 12856</strain>
    </source>
</reference>
<dbReference type="PANTHER" id="PTHR43265">
    <property type="entry name" value="ESTERASE ESTD"/>
    <property type="match status" value="1"/>
</dbReference>